<dbReference type="InterPro" id="IPR006860">
    <property type="entry name" value="FecR"/>
</dbReference>
<dbReference type="InterPro" id="IPR032508">
    <property type="entry name" value="FecR_C"/>
</dbReference>
<evidence type="ECO:0000259" key="2">
    <source>
        <dbReference type="Pfam" id="PF04773"/>
    </source>
</evidence>
<proteinExistence type="predicted"/>
<dbReference type="PANTHER" id="PTHR30273">
    <property type="entry name" value="PERIPLASMIC SIGNAL SENSOR AND SIGMA FACTOR ACTIVATOR FECR-RELATED"/>
    <property type="match status" value="1"/>
</dbReference>
<accession>A0ABQ2BH12</accession>
<dbReference type="EMBL" id="BMDJ01000002">
    <property type="protein sequence ID" value="GGI23677.1"/>
    <property type="molecule type" value="Genomic_DNA"/>
</dbReference>
<dbReference type="Gene3D" id="2.60.120.1440">
    <property type="match status" value="1"/>
</dbReference>
<protein>
    <submittedName>
        <fullName evidence="4">Iron dicitrate transporter FecR</fullName>
    </submittedName>
</protein>
<dbReference type="Proteomes" id="UP000645390">
    <property type="component" value="Unassembled WGS sequence"/>
</dbReference>
<feature type="domain" description="Protein FecR C-terminal" evidence="3">
    <location>
        <begin position="303"/>
        <end position="371"/>
    </location>
</feature>
<reference evidence="5" key="1">
    <citation type="journal article" date="2019" name="Int. J. Syst. Evol. Microbiol.">
        <title>The Global Catalogue of Microorganisms (GCM) 10K type strain sequencing project: providing services to taxonomists for standard genome sequencing and annotation.</title>
        <authorList>
            <consortium name="The Broad Institute Genomics Platform"/>
            <consortium name="The Broad Institute Genome Sequencing Center for Infectious Disease"/>
            <person name="Wu L."/>
            <person name="Ma J."/>
        </authorList>
    </citation>
    <scope>NUCLEOTIDE SEQUENCE [LARGE SCALE GENOMIC DNA]</scope>
    <source>
        <strain evidence="5">CCM 8939</strain>
    </source>
</reference>
<dbReference type="PANTHER" id="PTHR30273:SF2">
    <property type="entry name" value="PROTEIN FECR"/>
    <property type="match status" value="1"/>
</dbReference>
<dbReference type="InterPro" id="IPR012373">
    <property type="entry name" value="Ferrdict_sens_TM"/>
</dbReference>
<gene>
    <name evidence="4" type="ORF">GCM10008119_08840</name>
</gene>
<sequence>MDKQEITHILDKFKAGKASDEEVALLESWYLKFETSESEILSEEERLDTFQRVGANLNINSKGKKAIALWQSISIAAVLFLMVSIGLILFKNQPVNDAQIVQNDVAPGGNNAFLTLTNGKRIDLSKAENGEIAEQAGIKVSKLANGQLIYKISSSATKLSVVNYNTIETPRGGTYMVILPDGSKVWLNAESSLNYPTAFEEKKQRKVHLKGEAYFEVAHDASSPFMVETDNQTVEVLGTHFNVNAYNDEQSVSTTLLQGSVRINAGLAHLLIKPGQQSVLTQQKLKVLPADVDDVIAWKNGLFQFSDENLESVMRKISRWYDVEIEYTDENIKEIPLTGIITHFTKVSKVLRMLELTKQVRFKIEGKKIIVSK</sequence>
<dbReference type="Pfam" id="PF16344">
    <property type="entry name" value="FecR_C"/>
    <property type="match status" value="1"/>
</dbReference>
<evidence type="ECO:0000313" key="5">
    <source>
        <dbReference type="Proteomes" id="UP000645390"/>
    </source>
</evidence>
<dbReference type="RefSeq" id="WP_188412049.1">
    <property type="nucleotide sequence ID" value="NZ_BMDJ01000002.1"/>
</dbReference>
<name>A0ABQ2BH12_9SPHI</name>
<keyword evidence="1" id="KW-0472">Membrane</keyword>
<evidence type="ECO:0000259" key="3">
    <source>
        <dbReference type="Pfam" id="PF16344"/>
    </source>
</evidence>
<evidence type="ECO:0000313" key="4">
    <source>
        <dbReference type="EMBL" id="GGI23677.1"/>
    </source>
</evidence>
<feature type="domain" description="FecR protein" evidence="2">
    <location>
        <begin position="166"/>
        <end position="262"/>
    </location>
</feature>
<dbReference type="PIRSF" id="PIRSF018266">
    <property type="entry name" value="FecR"/>
    <property type="match status" value="1"/>
</dbReference>
<comment type="caution">
    <text evidence="4">The sequence shown here is derived from an EMBL/GenBank/DDBJ whole genome shotgun (WGS) entry which is preliminary data.</text>
</comment>
<keyword evidence="1" id="KW-0812">Transmembrane</keyword>
<organism evidence="4 5">
    <name type="scientific">Pedobacter mendelii</name>
    <dbReference type="NCBI Taxonomy" id="1908240"/>
    <lineage>
        <taxon>Bacteria</taxon>
        <taxon>Pseudomonadati</taxon>
        <taxon>Bacteroidota</taxon>
        <taxon>Sphingobacteriia</taxon>
        <taxon>Sphingobacteriales</taxon>
        <taxon>Sphingobacteriaceae</taxon>
        <taxon>Pedobacter</taxon>
    </lineage>
</organism>
<evidence type="ECO:0000256" key="1">
    <source>
        <dbReference type="SAM" id="Phobius"/>
    </source>
</evidence>
<dbReference type="Gene3D" id="3.55.50.30">
    <property type="match status" value="1"/>
</dbReference>
<keyword evidence="5" id="KW-1185">Reference proteome</keyword>
<feature type="transmembrane region" description="Helical" evidence="1">
    <location>
        <begin position="67"/>
        <end position="90"/>
    </location>
</feature>
<dbReference type="Pfam" id="PF04773">
    <property type="entry name" value="FecR"/>
    <property type="match status" value="1"/>
</dbReference>
<keyword evidence="1" id="KW-1133">Transmembrane helix</keyword>